<keyword evidence="2" id="KW-1185">Reference proteome</keyword>
<comment type="caution">
    <text evidence="1">The sequence shown here is derived from an EMBL/GenBank/DDBJ whole genome shotgun (WGS) entry which is preliminary data.</text>
</comment>
<proteinExistence type="predicted"/>
<accession>A0ACB8FE70</accession>
<dbReference type="Proteomes" id="UP000827872">
    <property type="component" value="Linkage Group LG09"/>
</dbReference>
<protein>
    <submittedName>
        <fullName evidence="1">Uncharacterized protein</fullName>
    </submittedName>
</protein>
<evidence type="ECO:0000313" key="1">
    <source>
        <dbReference type="EMBL" id="KAH8003690.1"/>
    </source>
</evidence>
<name>A0ACB8FE70_9SAUR</name>
<evidence type="ECO:0000313" key="2">
    <source>
        <dbReference type="Proteomes" id="UP000827872"/>
    </source>
</evidence>
<sequence>MTGPTHGLLFERLNESNYVSWVEKMKCYLIREGLWKAAQKAPDMSGDLMMMKAFGMEGAKGFTCHHHPQPPVNNSISKDREVTSRPEMNAVKSQMNYTPVEPTNHLACEFASEGDSRTQTSATEKAVQEGPGKEAPCSGASVLQAYQKSQRWLLDTGSTEHIVT</sequence>
<reference evidence="1" key="1">
    <citation type="submission" date="2021-08" db="EMBL/GenBank/DDBJ databases">
        <title>The first chromosome-level gecko genome reveals the dynamic sex chromosomes of Neotropical dwarf geckos (Sphaerodactylidae: Sphaerodactylus).</title>
        <authorList>
            <person name="Pinto B.J."/>
            <person name="Keating S.E."/>
            <person name="Gamble T."/>
        </authorList>
    </citation>
    <scope>NUCLEOTIDE SEQUENCE</scope>
    <source>
        <strain evidence="1">TG3544</strain>
    </source>
</reference>
<dbReference type="EMBL" id="CM037622">
    <property type="protein sequence ID" value="KAH8003690.1"/>
    <property type="molecule type" value="Genomic_DNA"/>
</dbReference>
<gene>
    <name evidence="1" type="ORF">K3G42_022777</name>
</gene>
<organism evidence="1 2">
    <name type="scientific">Sphaerodactylus townsendi</name>
    <dbReference type="NCBI Taxonomy" id="933632"/>
    <lineage>
        <taxon>Eukaryota</taxon>
        <taxon>Metazoa</taxon>
        <taxon>Chordata</taxon>
        <taxon>Craniata</taxon>
        <taxon>Vertebrata</taxon>
        <taxon>Euteleostomi</taxon>
        <taxon>Lepidosauria</taxon>
        <taxon>Squamata</taxon>
        <taxon>Bifurcata</taxon>
        <taxon>Gekkota</taxon>
        <taxon>Sphaerodactylidae</taxon>
        <taxon>Sphaerodactylus</taxon>
    </lineage>
</organism>